<gene>
    <name evidence="1" type="ORF">GJ744_004281</name>
</gene>
<protein>
    <submittedName>
        <fullName evidence="1">Uncharacterized protein</fullName>
    </submittedName>
</protein>
<keyword evidence="2" id="KW-1185">Reference proteome</keyword>
<dbReference type="EMBL" id="JAACFV010000195">
    <property type="protein sequence ID" value="KAF7503139.1"/>
    <property type="molecule type" value="Genomic_DNA"/>
</dbReference>
<sequence>MELISERPTILLLSLEELDFWDEMYSELVNAMAAKATIRRATKPLNAINYLTNNTPDAIIVTDPAIVEHESDLVSQKVVEYVRGGGTAVLATQFSNFVQWPDLDRWLRASWDLPWRAGNYTGVTVYLNSKGPARFLNQSGLPEEYEQKALFLMNVAKEAAVYHSTSRSWETESKQRSVVFAKIGYGWLGYIGDVNTEAASQAALLAMCGL</sequence>
<evidence type="ECO:0000313" key="1">
    <source>
        <dbReference type="EMBL" id="KAF7503139.1"/>
    </source>
</evidence>
<dbReference type="Proteomes" id="UP000606974">
    <property type="component" value="Unassembled WGS sequence"/>
</dbReference>
<organism evidence="1 2">
    <name type="scientific">Endocarpon pusillum</name>
    <dbReference type="NCBI Taxonomy" id="364733"/>
    <lineage>
        <taxon>Eukaryota</taxon>
        <taxon>Fungi</taxon>
        <taxon>Dikarya</taxon>
        <taxon>Ascomycota</taxon>
        <taxon>Pezizomycotina</taxon>
        <taxon>Eurotiomycetes</taxon>
        <taxon>Chaetothyriomycetidae</taxon>
        <taxon>Verrucariales</taxon>
        <taxon>Verrucariaceae</taxon>
        <taxon>Endocarpon</taxon>
    </lineage>
</organism>
<dbReference type="OrthoDB" id="245563at2759"/>
<comment type="caution">
    <text evidence="1">The sequence shown here is derived from an EMBL/GenBank/DDBJ whole genome shotgun (WGS) entry which is preliminary data.</text>
</comment>
<dbReference type="AlphaFoldDB" id="A0A8H7DXN1"/>
<evidence type="ECO:0000313" key="2">
    <source>
        <dbReference type="Proteomes" id="UP000606974"/>
    </source>
</evidence>
<accession>A0A8H7DXN1</accession>
<name>A0A8H7DXN1_9EURO</name>
<reference evidence="1" key="1">
    <citation type="submission" date="2020-02" db="EMBL/GenBank/DDBJ databases">
        <authorList>
            <person name="Palmer J.M."/>
        </authorList>
    </citation>
    <scope>NUCLEOTIDE SEQUENCE</scope>
    <source>
        <strain evidence="1">EPUS1.4</strain>
        <tissue evidence="1">Thallus</tissue>
    </source>
</reference>
<proteinExistence type="predicted"/>